<reference evidence="5 6" key="1">
    <citation type="submission" date="2017-06" db="EMBL/GenBank/DDBJ databases">
        <authorList>
            <person name="Kim H.J."/>
            <person name="Triplett B.A."/>
        </authorList>
    </citation>
    <scope>NUCLEOTIDE SEQUENCE [LARGE SCALE GENOMIC DNA]</scope>
    <source>
        <strain evidence="5 6">DSM 18704</strain>
    </source>
</reference>
<keyword evidence="3" id="KW-0804">Transcription</keyword>
<keyword evidence="1" id="KW-0805">Transcription regulation</keyword>
<dbReference type="Pfam" id="PF01638">
    <property type="entry name" value="HxlR"/>
    <property type="match status" value="1"/>
</dbReference>
<evidence type="ECO:0000256" key="3">
    <source>
        <dbReference type="ARBA" id="ARBA00023163"/>
    </source>
</evidence>
<dbReference type="Proteomes" id="UP000198356">
    <property type="component" value="Unassembled WGS sequence"/>
</dbReference>
<dbReference type="AlphaFoldDB" id="A0A239J1U9"/>
<sequence length="116" mass="13023">MRTLVSLQGKWKLHLLWALTVRAARFGELRRALPQTSSKTIHQTLRQLEAADLVSRTDLSDRTLHVEYRLTEGADVAVRELLDHLEAFSRLIAAAPRLEANSVGEGDSDPEPQPQD</sequence>
<evidence type="ECO:0000313" key="5">
    <source>
        <dbReference type="EMBL" id="SNS99642.1"/>
    </source>
</evidence>
<dbReference type="PROSITE" id="PS51118">
    <property type="entry name" value="HTH_HXLR"/>
    <property type="match status" value="1"/>
</dbReference>
<protein>
    <submittedName>
        <fullName evidence="5">Transcriptional regulator, HxlR family</fullName>
    </submittedName>
</protein>
<evidence type="ECO:0000256" key="2">
    <source>
        <dbReference type="ARBA" id="ARBA00023125"/>
    </source>
</evidence>
<feature type="domain" description="HTH hxlR-type" evidence="4">
    <location>
        <begin position="1"/>
        <end position="96"/>
    </location>
</feature>
<dbReference type="InterPro" id="IPR036388">
    <property type="entry name" value="WH-like_DNA-bd_sf"/>
</dbReference>
<dbReference type="Gene3D" id="1.10.10.10">
    <property type="entry name" value="Winged helix-like DNA-binding domain superfamily/Winged helix DNA-binding domain"/>
    <property type="match status" value="1"/>
</dbReference>
<dbReference type="InterPro" id="IPR002577">
    <property type="entry name" value="HTH_HxlR"/>
</dbReference>
<dbReference type="EMBL" id="FZOU01000003">
    <property type="protein sequence ID" value="SNS99642.1"/>
    <property type="molecule type" value="Genomic_DNA"/>
</dbReference>
<keyword evidence="6" id="KW-1185">Reference proteome</keyword>
<dbReference type="GO" id="GO:0003677">
    <property type="term" value="F:DNA binding"/>
    <property type="evidence" value="ECO:0007669"/>
    <property type="project" value="UniProtKB-KW"/>
</dbReference>
<organism evidence="5 6">
    <name type="scientific">Granulicella rosea</name>
    <dbReference type="NCBI Taxonomy" id="474952"/>
    <lineage>
        <taxon>Bacteria</taxon>
        <taxon>Pseudomonadati</taxon>
        <taxon>Acidobacteriota</taxon>
        <taxon>Terriglobia</taxon>
        <taxon>Terriglobales</taxon>
        <taxon>Acidobacteriaceae</taxon>
        <taxon>Granulicella</taxon>
    </lineage>
</organism>
<dbReference type="InterPro" id="IPR036390">
    <property type="entry name" value="WH_DNA-bd_sf"/>
</dbReference>
<dbReference type="PANTHER" id="PTHR33204">
    <property type="entry name" value="TRANSCRIPTIONAL REGULATOR, MARR FAMILY"/>
    <property type="match status" value="1"/>
</dbReference>
<gene>
    <name evidence="5" type="ORF">SAMN05421770_103391</name>
</gene>
<keyword evidence="2" id="KW-0238">DNA-binding</keyword>
<evidence type="ECO:0000256" key="1">
    <source>
        <dbReference type="ARBA" id="ARBA00023015"/>
    </source>
</evidence>
<dbReference type="PANTHER" id="PTHR33204:SF29">
    <property type="entry name" value="TRANSCRIPTIONAL REGULATOR"/>
    <property type="match status" value="1"/>
</dbReference>
<accession>A0A239J1U9</accession>
<dbReference type="SUPFAM" id="SSF46785">
    <property type="entry name" value="Winged helix' DNA-binding domain"/>
    <property type="match status" value="1"/>
</dbReference>
<proteinExistence type="predicted"/>
<evidence type="ECO:0000259" key="4">
    <source>
        <dbReference type="PROSITE" id="PS51118"/>
    </source>
</evidence>
<evidence type="ECO:0000313" key="6">
    <source>
        <dbReference type="Proteomes" id="UP000198356"/>
    </source>
</evidence>
<dbReference type="RefSeq" id="WP_176441702.1">
    <property type="nucleotide sequence ID" value="NZ_FZOU01000003.1"/>
</dbReference>
<name>A0A239J1U9_9BACT</name>